<dbReference type="Gene3D" id="3.40.640.10">
    <property type="entry name" value="Type I PLP-dependent aspartate aminotransferase-like (Major domain)"/>
    <property type="match status" value="1"/>
</dbReference>
<dbReference type="PANTHER" id="PTHR43586:SF15">
    <property type="entry name" value="BLR3095 PROTEIN"/>
    <property type="match status" value="1"/>
</dbReference>
<dbReference type="AlphaFoldDB" id="A0A7Y0L7Y4"/>
<dbReference type="Proteomes" id="UP000533476">
    <property type="component" value="Unassembled WGS sequence"/>
</dbReference>
<dbReference type="SUPFAM" id="SSF53383">
    <property type="entry name" value="PLP-dependent transferases"/>
    <property type="match status" value="1"/>
</dbReference>
<evidence type="ECO:0000256" key="1">
    <source>
        <dbReference type="SAM" id="MobiDB-lite"/>
    </source>
</evidence>
<evidence type="ECO:0000313" key="4">
    <source>
        <dbReference type="Proteomes" id="UP000533476"/>
    </source>
</evidence>
<dbReference type="InterPro" id="IPR000192">
    <property type="entry name" value="Aminotrans_V_dom"/>
</dbReference>
<dbReference type="InterPro" id="IPR015421">
    <property type="entry name" value="PyrdxlP-dep_Trfase_major"/>
</dbReference>
<keyword evidence="3" id="KW-0808">Transferase</keyword>
<reference evidence="3 4" key="1">
    <citation type="submission" date="2020-04" db="EMBL/GenBank/DDBJ databases">
        <authorList>
            <person name="Zhang R."/>
            <person name="Schippers A."/>
        </authorList>
    </citation>
    <scope>NUCLEOTIDE SEQUENCE [LARGE SCALE GENOMIC DNA]</scope>
    <source>
        <strain evidence="3 4">DSM 109850</strain>
    </source>
</reference>
<dbReference type="RefSeq" id="WP_169103185.1">
    <property type="nucleotide sequence ID" value="NZ_JABBVZ010000189.1"/>
</dbReference>
<comment type="caution">
    <text evidence="3">The sequence shown here is derived from an EMBL/GenBank/DDBJ whole genome shotgun (WGS) entry which is preliminary data.</text>
</comment>
<feature type="region of interest" description="Disordered" evidence="1">
    <location>
        <begin position="306"/>
        <end position="336"/>
    </location>
</feature>
<dbReference type="InterPro" id="IPR015422">
    <property type="entry name" value="PyrdxlP-dep_Trfase_small"/>
</dbReference>
<dbReference type="EMBL" id="JABBVZ010000189">
    <property type="protein sequence ID" value="NMP24983.1"/>
    <property type="molecule type" value="Genomic_DNA"/>
</dbReference>
<name>A0A7Y0L7Y4_9FIRM</name>
<sequence>MRAEEFRQHFPGLVDTVHLASCSQGALSDRVREAMDQFMESWQQEVAPWDQWMLMVDEARRQFARLIHANDSDVAVVSCASEAAFQVAWGQTYSDARDTIVTNDLEFPSIAHVWLAAQQRGAEVRFVQDVAGDLTVEAYQNAIDERTTLVSVPLVSYANGMRPQVRAIADYAHRYGARVVVDAYQGAGVVPSNVDDLGCDYLFAGSLKYLLGTPGMAFLWTNPRIDHPIDPVLTGWFARTAPFAFTPRVLDYAAGARRFQTGTPAIPAAYAAAAGIRLINETDRQVVFTHVASLADQLQRGAEEAGYALYSPTDPDKRGPQVAVLTPDSEGLGEFS</sequence>
<evidence type="ECO:0000313" key="3">
    <source>
        <dbReference type="EMBL" id="NMP24983.1"/>
    </source>
</evidence>
<protein>
    <submittedName>
        <fullName evidence="3">Aminotransferase class V-fold PLP-dependent enzyme</fullName>
    </submittedName>
</protein>
<dbReference type="PANTHER" id="PTHR43586">
    <property type="entry name" value="CYSTEINE DESULFURASE"/>
    <property type="match status" value="1"/>
</dbReference>
<dbReference type="Gene3D" id="3.90.1150.10">
    <property type="entry name" value="Aspartate Aminotransferase, domain 1"/>
    <property type="match status" value="1"/>
</dbReference>
<keyword evidence="4" id="KW-1185">Reference proteome</keyword>
<dbReference type="Pfam" id="PF00266">
    <property type="entry name" value="Aminotran_5"/>
    <property type="match status" value="1"/>
</dbReference>
<feature type="domain" description="Aminotransferase class V" evidence="2">
    <location>
        <begin position="31"/>
        <end position="316"/>
    </location>
</feature>
<keyword evidence="3" id="KW-0032">Aminotransferase</keyword>
<evidence type="ECO:0000259" key="2">
    <source>
        <dbReference type="Pfam" id="PF00266"/>
    </source>
</evidence>
<accession>A0A7Y0L7Y4</accession>
<proteinExistence type="predicted"/>
<organism evidence="3 4">
    <name type="scientific">Sulfobacillus harzensis</name>
    <dbReference type="NCBI Taxonomy" id="2729629"/>
    <lineage>
        <taxon>Bacteria</taxon>
        <taxon>Bacillati</taxon>
        <taxon>Bacillota</taxon>
        <taxon>Clostridia</taxon>
        <taxon>Eubacteriales</taxon>
        <taxon>Clostridiales Family XVII. Incertae Sedis</taxon>
        <taxon>Sulfobacillus</taxon>
    </lineage>
</organism>
<gene>
    <name evidence="3" type="ORF">HIJ39_21995</name>
</gene>
<dbReference type="GO" id="GO:0008483">
    <property type="term" value="F:transaminase activity"/>
    <property type="evidence" value="ECO:0007669"/>
    <property type="project" value="UniProtKB-KW"/>
</dbReference>
<dbReference type="InterPro" id="IPR015424">
    <property type="entry name" value="PyrdxlP-dep_Trfase"/>
</dbReference>